<protein>
    <submittedName>
        <fullName evidence="2">Uncharacterized protein</fullName>
    </submittedName>
</protein>
<evidence type="ECO:0000256" key="1">
    <source>
        <dbReference type="ARBA" id="ARBA00023604"/>
    </source>
</evidence>
<sequence>MAQPSSFPVLPVDTQKHYVQTKMNYFKRLGDGKEPPIIYPFRPETHDPSQWTQSVDATVCDIADEELDYNLDTHGFKIYYHGTKVADFSNMDTIKREYFPEVQQMLKDA</sequence>
<dbReference type="PANTHER" id="PTHR34598:SF3">
    <property type="entry name" value="OXIDOREDUCTASE AN1597"/>
    <property type="match status" value="1"/>
</dbReference>
<keyword evidence="3" id="KW-1185">Reference proteome</keyword>
<dbReference type="EMBL" id="JAGMUU010000054">
    <property type="protein sequence ID" value="KAH7111700.1"/>
    <property type="molecule type" value="Genomic_DNA"/>
</dbReference>
<comment type="similarity">
    <text evidence="1">Belongs to the asaB hydroxylase/desaturase family.</text>
</comment>
<organism evidence="2 3">
    <name type="scientific">Dactylonectria estremocensis</name>
    <dbReference type="NCBI Taxonomy" id="1079267"/>
    <lineage>
        <taxon>Eukaryota</taxon>
        <taxon>Fungi</taxon>
        <taxon>Dikarya</taxon>
        <taxon>Ascomycota</taxon>
        <taxon>Pezizomycotina</taxon>
        <taxon>Sordariomycetes</taxon>
        <taxon>Hypocreomycetidae</taxon>
        <taxon>Hypocreales</taxon>
        <taxon>Nectriaceae</taxon>
        <taxon>Dactylonectria</taxon>
    </lineage>
</organism>
<evidence type="ECO:0000313" key="2">
    <source>
        <dbReference type="EMBL" id="KAH7111700.1"/>
    </source>
</evidence>
<dbReference type="AlphaFoldDB" id="A0A9P9D2T6"/>
<dbReference type="GO" id="GO:0016491">
    <property type="term" value="F:oxidoreductase activity"/>
    <property type="evidence" value="ECO:0007669"/>
    <property type="project" value="InterPro"/>
</dbReference>
<accession>A0A9P9D2T6</accession>
<dbReference type="Proteomes" id="UP000717696">
    <property type="component" value="Unassembled WGS sequence"/>
</dbReference>
<gene>
    <name evidence="2" type="ORF">B0J13DRAFT_631693</name>
</gene>
<dbReference type="PANTHER" id="PTHR34598">
    <property type="entry name" value="BLL6449 PROTEIN"/>
    <property type="match status" value="1"/>
</dbReference>
<dbReference type="OrthoDB" id="412788at2759"/>
<reference evidence="2" key="1">
    <citation type="journal article" date="2021" name="Nat. Commun.">
        <title>Genetic determinants of endophytism in the Arabidopsis root mycobiome.</title>
        <authorList>
            <person name="Mesny F."/>
            <person name="Miyauchi S."/>
            <person name="Thiergart T."/>
            <person name="Pickel B."/>
            <person name="Atanasova L."/>
            <person name="Karlsson M."/>
            <person name="Huettel B."/>
            <person name="Barry K.W."/>
            <person name="Haridas S."/>
            <person name="Chen C."/>
            <person name="Bauer D."/>
            <person name="Andreopoulos W."/>
            <person name="Pangilinan J."/>
            <person name="LaButti K."/>
            <person name="Riley R."/>
            <person name="Lipzen A."/>
            <person name="Clum A."/>
            <person name="Drula E."/>
            <person name="Henrissat B."/>
            <person name="Kohler A."/>
            <person name="Grigoriev I.V."/>
            <person name="Martin F.M."/>
            <person name="Hacquard S."/>
        </authorList>
    </citation>
    <scope>NUCLEOTIDE SEQUENCE</scope>
    <source>
        <strain evidence="2">MPI-CAGE-AT-0021</strain>
    </source>
</reference>
<comment type="caution">
    <text evidence="2">The sequence shown here is derived from an EMBL/GenBank/DDBJ whole genome shotgun (WGS) entry which is preliminary data.</text>
</comment>
<name>A0A9P9D2T6_9HYPO</name>
<evidence type="ECO:0000313" key="3">
    <source>
        <dbReference type="Proteomes" id="UP000717696"/>
    </source>
</evidence>
<dbReference type="InterPro" id="IPR044053">
    <property type="entry name" value="AsaB-like"/>
</dbReference>
<proteinExistence type="inferred from homology"/>